<keyword evidence="4" id="KW-1185">Reference proteome</keyword>
<feature type="region of interest" description="Disordered" evidence="1">
    <location>
        <begin position="197"/>
        <end position="228"/>
    </location>
</feature>
<evidence type="ECO:0000313" key="3">
    <source>
        <dbReference type="EMBL" id="MVX60327.1"/>
    </source>
</evidence>
<keyword evidence="2" id="KW-1133">Transmembrane helix</keyword>
<comment type="caution">
    <text evidence="3">The sequence shown here is derived from an EMBL/GenBank/DDBJ whole genome shotgun (WGS) entry which is preliminary data.</text>
</comment>
<evidence type="ECO:0000313" key="4">
    <source>
        <dbReference type="Proteomes" id="UP000463388"/>
    </source>
</evidence>
<proteinExistence type="predicted"/>
<organism evidence="3 4">
    <name type="scientific">Adlercreutzia mucosicola</name>
    <dbReference type="NCBI Taxonomy" id="580026"/>
    <lineage>
        <taxon>Bacteria</taxon>
        <taxon>Bacillati</taxon>
        <taxon>Actinomycetota</taxon>
        <taxon>Coriobacteriia</taxon>
        <taxon>Eggerthellales</taxon>
        <taxon>Eggerthellaceae</taxon>
        <taxon>Adlercreutzia</taxon>
    </lineage>
</organism>
<sequence>MQMIRQQRTYNLAALPVLGLILAVVLSLAAVTPAFAKTIEKEWTVEFTGTAMTDQGSADIVKELRGMQPGDSAKFTVVMYEKSDKSADWYMKNKVLESMEKSLRSGGSYSYKLTYTDPTGAQKVIITNEVVSGDAGTGATKGLFDATEATGEYFFLDTLGPQARALMTLEVAIDGETHGNTYFDSAAQIQLQFAAEPTDKPGKEGDPRQPKNPPANQDDKPDPKKLSQTGDTLAVGIVVVVALLAAAVLVGVGLRQRRQKRNDKEGDAR</sequence>
<name>A0A6N8JMM1_9ACTN</name>
<evidence type="ECO:0008006" key="5">
    <source>
        <dbReference type="Google" id="ProtNLM"/>
    </source>
</evidence>
<dbReference type="RefSeq" id="WP_156892011.1">
    <property type="nucleotide sequence ID" value="NZ_JANJZH010000001.1"/>
</dbReference>
<feature type="compositionally biased region" description="Basic and acidic residues" evidence="1">
    <location>
        <begin position="197"/>
        <end position="209"/>
    </location>
</feature>
<feature type="transmembrane region" description="Helical" evidence="2">
    <location>
        <begin position="233"/>
        <end position="254"/>
    </location>
</feature>
<evidence type="ECO:0000256" key="2">
    <source>
        <dbReference type="SAM" id="Phobius"/>
    </source>
</evidence>
<dbReference type="AlphaFoldDB" id="A0A6N8JMM1"/>
<evidence type="ECO:0000256" key="1">
    <source>
        <dbReference type="SAM" id="MobiDB-lite"/>
    </source>
</evidence>
<accession>A0A6N8JMM1</accession>
<gene>
    <name evidence="3" type="ORF">GKZ27_02460</name>
</gene>
<dbReference type="EMBL" id="WSRR01000003">
    <property type="protein sequence ID" value="MVX60327.1"/>
    <property type="molecule type" value="Genomic_DNA"/>
</dbReference>
<dbReference type="Proteomes" id="UP000463388">
    <property type="component" value="Unassembled WGS sequence"/>
</dbReference>
<keyword evidence="2" id="KW-0472">Membrane</keyword>
<dbReference type="OrthoDB" id="1650656at2"/>
<keyword evidence="2" id="KW-0812">Transmembrane</keyword>
<protein>
    <recommendedName>
        <fullName evidence="5">LPXTG cell wall anchor domain-containing protein</fullName>
    </recommendedName>
</protein>
<reference evidence="3 4" key="1">
    <citation type="submission" date="2019-12" db="EMBL/GenBank/DDBJ databases">
        <title>Microbes associate with the intestines of laboratory mice.</title>
        <authorList>
            <person name="Navarre W."/>
            <person name="Wong E."/>
        </authorList>
    </citation>
    <scope>NUCLEOTIDE SEQUENCE [LARGE SCALE GENOMIC DNA]</scope>
    <source>
        <strain evidence="3 4">NM66_B29</strain>
    </source>
</reference>